<sequence length="581" mass="65310">MMSDDEILNKIEECSVNAMRCQHNTLSSILERNGGVRYLQPYLQRYRKPIDAETFRRSVPITSYDDYSDHIQRLADGVDDAHDASLLSVDPLRCFFYSSGTTSMKPKLIPYFDSAASKAASSLAHQASTVILRRLFPPRDRINKIMWFLYGGDVKVTKGGYKAMAASTFPFHNNTANPLLSICVSPREVILGSNVEQQMYCHLICGLRNFDVVYGIRAPYAAGLIRAFSLLESKWKQLCHDLEHGFLSFDVPDVAMRDAVVEILGGPQLGLSVRIRSICGQQDWGGIVGKLWPEVRYIRCVTTGTMRQYYEKLKYYAGDIPVLGGDYFSSECAVGINLDSMQPPELTQYVLLPTAAYFEFLPYGWNEASSDKEQIVDISGVRVGKMYELVVTTHRGLFRYRLGDVVRVVGFYNSSPKVEFVMRAPKTPNEIITEKDLMSAIESFQVELKNAAAAEVMEYASYLDMNVSPKQVKIFLELAEGCLFLKNEKLHDSVLDFKRCCSLVEDKLGILYKSQRERGEVGPLLVSVVMSGTFDKIVDVAIQNGAPPNQYKPPKIIRNREIADFMESSKLVTVCLNSLNG</sequence>
<dbReference type="InterPro" id="IPR055377">
    <property type="entry name" value="GH3_M"/>
</dbReference>
<evidence type="ECO:0000259" key="3">
    <source>
        <dbReference type="Pfam" id="PF23571"/>
    </source>
</evidence>
<dbReference type="Proteomes" id="UP001370490">
    <property type="component" value="Unassembled WGS sequence"/>
</dbReference>
<dbReference type="AlphaFoldDB" id="A0AAN8ZGS0"/>
<comment type="similarity">
    <text evidence="1">Belongs to the IAA-amido conjugating enzyme family.</text>
</comment>
<evidence type="ECO:0000256" key="2">
    <source>
        <dbReference type="ARBA" id="ARBA00022598"/>
    </source>
</evidence>
<gene>
    <name evidence="5" type="ORF">RJ641_030979</name>
</gene>
<reference evidence="5 6" key="1">
    <citation type="submission" date="2023-12" db="EMBL/GenBank/DDBJ databases">
        <title>A high-quality genome assembly for Dillenia turbinata (Dilleniales).</title>
        <authorList>
            <person name="Chanderbali A."/>
        </authorList>
    </citation>
    <scope>NUCLEOTIDE SEQUENCE [LARGE SCALE GENOMIC DNA]</scope>
    <source>
        <strain evidence="5">LSX21</strain>
        <tissue evidence="5">Leaf</tissue>
    </source>
</reference>
<organism evidence="5 6">
    <name type="scientific">Dillenia turbinata</name>
    <dbReference type="NCBI Taxonomy" id="194707"/>
    <lineage>
        <taxon>Eukaryota</taxon>
        <taxon>Viridiplantae</taxon>
        <taxon>Streptophyta</taxon>
        <taxon>Embryophyta</taxon>
        <taxon>Tracheophyta</taxon>
        <taxon>Spermatophyta</taxon>
        <taxon>Magnoliopsida</taxon>
        <taxon>eudicotyledons</taxon>
        <taxon>Gunneridae</taxon>
        <taxon>Pentapetalae</taxon>
        <taxon>Dilleniales</taxon>
        <taxon>Dilleniaceae</taxon>
        <taxon>Dillenia</taxon>
    </lineage>
</organism>
<comment type="caution">
    <text evidence="5">The sequence shown here is derived from an EMBL/GenBank/DDBJ whole genome shotgun (WGS) entry which is preliminary data.</text>
</comment>
<evidence type="ECO:0000313" key="5">
    <source>
        <dbReference type="EMBL" id="KAK6937471.1"/>
    </source>
</evidence>
<dbReference type="Pfam" id="PF23572">
    <property type="entry name" value="GH3_C"/>
    <property type="match status" value="1"/>
</dbReference>
<evidence type="ECO:0000313" key="6">
    <source>
        <dbReference type="Proteomes" id="UP001370490"/>
    </source>
</evidence>
<dbReference type="EMBL" id="JBAMMX010000006">
    <property type="protein sequence ID" value="KAK6937471.1"/>
    <property type="molecule type" value="Genomic_DNA"/>
</dbReference>
<protein>
    <submittedName>
        <fullName evidence="5">GH3 family</fullName>
    </submittedName>
</protein>
<accession>A0AAN8ZGS0</accession>
<name>A0AAN8ZGS0_9MAGN</name>
<dbReference type="Pfam" id="PF23571">
    <property type="entry name" value="GH3_M"/>
    <property type="match status" value="1"/>
</dbReference>
<keyword evidence="6" id="KW-1185">Reference proteome</keyword>
<evidence type="ECO:0000256" key="1">
    <source>
        <dbReference type="ARBA" id="ARBA00008068"/>
    </source>
</evidence>
<evidence type="ECO:0000259" key="4">
    <source>
        <dbReference type="Pfam" id="PF23572"/>
    </source>
</evidence>
<dbReference type="GO" id="GO:0005737">
    <property type="term" value="C:cytoplasm"/>
    <property type="evidence" value="ECO:0007669"/>
    <property type="project" value="TreeGrafter"/>
</dbReference>
<keyword evidence="2" id="KW-0436">Ligase</keyword>
<dbReference type="InterPro" id="IPR055378">
    <property type="entry name" value="GH3_C"/>
</dbReference>
<feature type="domain" description="GH3 C-terminal" evidence="4">
    <location>
        <begin position="435"/>
        <end position="561"/>
    </location>
</feature>
<dbReference type="InterPro" id="IPR004993">
    <property type="entry name" value="GH3"/>
</dbReference>
<dbReference type="PANTHER" id="PTHR31901:SF44">
    <property type="entry name" value="INDOLE-3-ACETIC ACID-AMIDO SYNTHETASE GH3.6-RELATED"/>
    <property type="match status" value="1"/>
</dbReference>
<dbReference type="GO" id="GO:0016881">
    <property type="term" value="F:acid-amino acid ligase activity"/>
    <property type="evidence" value="ECO:0007669"/>
    <property type="project" value="TreeGrafter"/>
</dbReference>
<dbReference type="Pfam" id="PF03321">
    <property type="entry name" value="GH3"/>
    <property type="match status" value="1"/>
</dbReference>
<dbReference type="PANTHER" id="PTHR31901">
    <property type="entry name" value="GH3 DOMAIN-CONTAINING PROTEIN"/>
    <property type="match status" value="1"/>
</dbReference>
<proteinExistence type="inferred from homology"/>
<feature type="domain" description="GH3 middle" evidence="3">
    <location>
        <begin position="349"/>
        <end position="423"/>
    </location>
</feature>